<keyword evidence="5" id="KW-1133">Transmembrane helix</keyword>
<proteinExistence type="inferred from homology"/>
<protein>
    <submittedName>
        <fullName evidence="7">Serine protease Do</fullName>
    </submittedName>
</protein>
<evidence type="ECO:0000256" key="2">
    <source>
        <dbReference type="ARBA" id="ARBA00022670"/>
    </source>
</evidence>
<feature type="transmembrane region" description="Helical" evidence="5">
    <location>
        <begin position="96"/>
        <end position="118"/>
    </location>
</feature>
<dbReference type="InterPro" id="IPR001478">
    <property type="entry name" value="PDZ"/>
</dbReference>
<dbReference type="GO" id="GO:0004252">
    <property type="term" value="F:serine-type endopeptidase activity"/>
    <property type="evidence" value="ECO:0007669"/>
    <property type="project" value="InterPro"/>
</dbReference>
<dbReference type="SUPFAM" id="SSF50494">
    <property type="entry name" value="Trypsin-like serine proteases"/>
    <property type="match status" value="1"/>
</dbReference>
<evidence type="ECO:0000313" key="8">
    <source>
        <dbReference type="Proteomes" id="UP000184245"/>
    </source>
</evidence>
<feature type="region of interest" description="Disordered" evidence="4">
    <location>
        <begin position="244"/>
        <end position="268"/>
    </location>
</feature>
<feature type="compositionally biased region" description="Basic and acidic residues" evidence="4">
    <location>
        <begin position="45"/>
        <end position="64"/>
    </location>
</feature>
<accession>A0A1M5AM58</accession>
<dbReference type="Pfam" id="PF13365">
    <property type="entry name" value="Trypsin_2"/>
    <property type="match status" value="1"/>
</dbReference>
<feature type="compositionally biased region" description="Polar residues" evidence="4">
    <location>
        <begin position="65"/>
        <end position="74"/>
    </location>
</feature>
<dbReference type="InterPro" id="IPR036034">
    <property type="entry name" value="PDZ_sf"/>
</dbReference>
<evidence type="ECO:0000256" key="3">
    <source>
        <dbReference type="ARBA" id="ARBA00022801"/>
    </source>
</evidence>
<evidence type="ECO:0000256" key="5">
    <source>
        <dbReference type="SAM" id="Phobius"/>
    </source>
</evidence>
<dbReference type="PANTHER" id="PTHR43343">
    <property type="entry name" value="PEPTIDASE S12"/>
    <property type="match status" value="1"/>
</dbReference>
<name>A0A1M5AM58_9CLOT</name>
<dbReference type="InterPro" id="IPR009003">
    <property type="entry name" value="Peptidase_S1_PA"/>
</dbReference>
<dbReference type="GO" id="GO:0006508">
    <property type="term" value="P:proteolysis"/>
    <property type="evidence" value="ECO:0007669"/>
    <property type="project" value="UniProtKB-KW"/>
</dbReference>
<evidence type="ECO:0000259" key="6">
    <source>
        <dbReference type="PROSITE" id="PS50106"/>
    </source>
</evidence>
<keyword evidence="3" id="KW-0378">Hydrolase</keyword>
<dbReference type="Gene3D" id="2.30.42.10">
    <property type="match status" value="1"/>
</dbReference>
<sequence>MNEEWNRDNSLNNLPEGTEHPGEENQKEDTIRSSESQINFTMRDSSGEEEARQTSASEKEDAGEQKTQYHSYHISNPVPPQEPPKKRKKAVSSGGWGKKFAVCVSFAVVFGLVAGVSFQAVNAVGNSLNGTKEKEQVKIGTTDPVGTSDSSVINTSAADTSAAGSSVKEVAKNVMPSLVAITNISVQEVPNYFGFGSQQYEGKSSGSGIIVGQNDSELLIATNNHVVDGATTLTVCFTGQEDAAAAESDSQSASSSEQDPNAVEAQIKGTDPDNDLAVIAVKLADIPEDVKSQIKIAKLGDSDALEVGDQVVAIGNALGYGQSVTSGYVSALNREVSVENVTSRLIQTDAAINPGNSGGALLNMKGEVIGINSVKFASSEVEGMGYAIPITTAEPILNELMNQETKYKVTDENKQSYLGISCKNVDSQITEMYNMPQGAFVSEVTSGGPAEAAGIKKGDIITKIEGTSVSSADALIEQLEYYEAGKTVDVTVARAENGEYKEQTLSVTLGNKSDMPSNVQQKQ</sequence>
<evidence type="ECO:0000313" key="7">
    <source>
        <dbReference type="EMBL" id="SHF31246.1"/>
    </source>
</evidence>
<feature type="compositionally biased region" description="Basic and acidic residues" evidence="4">
    <location>
        <begin position="17"/>
        <end position="32"/>
    </location>
</feature>
<dbReference type="AlphaFoldDB" id="A0A1M5AM58"/>
<organism evidence="7 8">
    <name type="scientific">Lactonifactor longoviformis DSM 17459</name>
    <dbReference type="NCBI Taxonomy" id="1122155"/>
    <lineage>
        <taxon>Bacteria</taxon>
        <taxon>Bacillati</taxon>
        <taxon>Bacillota</taxon>
        <taxon>Clostridia</taxon>
        <taxon>Eubacteriales</taxon>
        <taxon>Clostridiaceae</taxon>
        <taxon>Lactonifactor</taxon>
    </lineage>
</organism>
<feature type="compositionally biased region" description="Low complexity" evidence="4">
    <location>
        <begin position="244"/>
        <end position="259"/>
    </location>
</feature>
<keyword evidence="5" id="KW-0472">Membrane</keyword>
<evidence type="ECO:0000256" key="4">
    <source>
        <dbReference type="SAM" id="MobiDB-lite"/>
    </source>
</evidence>
<dbReference type="Proteomes" id="UP000184245">
    <property type="component" value="Unassembled WGS sequence"/>
</dbReference>
<dbReference type="Pfam" id="PF13180">
    <property type="entry name" value="PDZ_2"/>
    <property type="match status" value="1"/>
</dbReference>
<dbReference type="Gene3D" id="2.40.10.10">
    <property type="entry name" value="Trypsin-like serine proteases"/>
    <property type="match status" value="2"/>
</dbReference>
<feature type="region of interest" description="Disordered" evidence="4">
    <location>
        <begin position="504"/>
        <end position="523"/>
    </location>
</feature>
<dbReference type="PANTHER" id="PTHR43343:SF3">
    <property type="entry name" value="PROTEASE DO-LIKE 8, CHLOROPLASTIC"/>
    <property type="match status" value="1"/>
</dbReference>
<evidence type="ECO:0000256" key="1">
    <source>
        <dbReference type="ARBA" id="ARBA00010541"/>
    </source>
</evidence>
<comment type="similarity">
    <text evidence="1">Belongs to the peptidase S1C family.</text>
</comment>
<feature type="region of interest" description="Disordered" evidence="4">
    <location>
        <begin position="1"/>
        <end position="91"/>
    </location>
</feature>
<dbReference type="PRINTS" id="PR00834">
    <property type="entry name" value="PROTEASES2C"/>
</dbReference>
<dbReference type="InterPro" id="IPR001940">
    <property type="entry name" value="Peptidase_S1C"/>
</dbReference>
<dbReference type="InterPro" id="IPR043504">
    <property type="entry name" value="Peptidase_S1_PA_chymotrypsin"/>
</dbReference>
<reference evidence="7 8" key="1">
    <citation type="submission" date="2016-11" db="EMBL/GenBank/DDBJ databases">
        <authorList>
            <person name="Jaros S."/>
            <person name="Januszkiewicz K."/>
            <person name="Wedrychowicz H."/>
        </authorList>
    </citation>
    <scope>NUCLEOTIDE SEQUENCE [LARGE SCALE GENOMIC DNA]</scope>
    <source>
        <strain evidence="7 8">DSM 17459</strain>
    </source>
</reference>
<keyword evidence="2 7" id="KW-0645">Protease</keyword>
<dbReference type="STRING" id="1122155.SAMN02745158_03247"/>
<dbReference type="SMART" id="SM00228">
    <property type="entry name" value="PDZ"/>
    <property type="match status" value="1"/>
</dbReference>
<feature type="domain" description="PDZ" evidence="6">
    <location>
        <begin position="406"/>
        <end position="496"/>
    </location>
</feature>
<keyword evidence="8" id="KW-1185">Reference proteome</keyword>
<dbReference type="InterPro" id="IPR051201">
    <property type="entry name" value="Chloro_Bact_Ser_Proteases"/>
</dbReference>
<dbReference type="SUPFAM" id="SSF50156">
    <property type="entry name" value="PDZ domain-like"/>
    <property type="match status" value="1"/>
</dbReference>
<dbReference type="PROSITE" id="PS50106">
    <property type="entry name" value="PDZ"/>
    <property type="match status" value="1"/>
</dbReference>
<feature type="compositionally biased region" description="Polar residues" evidence="4">
    <location>
        <begin position="33"/>
        <end position="44"/>
    </location>
</feature>
<dbReference type="EMBL" id="FQVI01000021">
    <property type="protein sequence ID" value="SHF31246.1"/>
    <property type="molecule type" value="Genomic_DNA"/>
</dbReference>
<gene>
    <name evidence="7" type="ORF">SAMN02745158_03247</name>
</gene>
<keyword evidence="5" id="KW-0812">Transmembrane</keyword>
<dbReference type="RefSeq" id="WP_072853739.1">
    <property type="nucleotide sequence ID" value="NZ_FQVI01000021.1"/>
</dbReference>